<keyword evidence="3" id="KW-1185">Reference proteome</keyword>
<dbReference type="Gene3D" id="2.30.29.80">
    <property type="match status" value="1"/>
</dbReference>
<dbReference type="InterPro" id="IPR010879">
    <property type="entry name" value="DUF1508"/>
</dbReference>
<dbReference type="PANTHER" id="PTHR40606">
    <property type="match status" value="1"/>
</dbReference>
<evidence type="ECO:0000313" key="2">
    <source>
        <dbReference type="EMBL" id="MFD5097479.1"/>
    </source>
</evidence>
<comment type="caution">
    <text evidence="2">The sequence shown here is derived from an EMBL/GenBank/DDBJ whole genome shotgun (WGS) entry which is preliminary data.</text>
</comment>
<dbReference type="InterPro" id="IPR036913">
    <property type="entry name" value="YegP-like_sf"/>
</dbReference>
<protein>
    <submittedName>
        <fullName evidence="2">YegP family protein</fullName>
    </submittedName>
</protein>
<dbReference type="EMBL" id="JBHXIJ010000002">
    <property type="protein sequence ID" value="MFD5097479.1"/>
    <property type="molecule type" value="Genomic_DNA"/>
</dbReference>
<dbReference type="SUPFAM" id="SSF160113">
    <property type="entry name" value="YegP-like"/>
    <property type="match status" value="1"/>
</dbReference>
<name>A0ABW6FEX3_9ACTN</name>
<dbReference type="Pfam" id="PF07411">
    <property type="entry name" value="DUF1508"/>
    <property type="match status" value="1"/>
</dbReference>
<sequence length="65" mass="6858">MAARFEVGHQPGKGYHFVLTAANGQVIATSEHYKTHRACLDGIESVKRNADAPVHDVTPGAGKGS</sequence>
<evidence type="ECO:0000259" key="1">
    <source>
        <dbReference type="Pfam" id="PF07411"/>
    </source>
</evidence>
<dbReference type="Proteomes" id="UP001598448">
    <property type="component" value="Unassembled WGS sequence"/>
</dbReference>
<evidence type="ECO:0000313" key="3">
    <source>
        <dbReference type="Proteomes" id="UP001598448"/>
    </source>
</evidence>
<dbReference type="PANTHER" id="PTHR40606:SF1">
    <property type="entry name" value="UPF0339 PROTEIN YEGP"/>
    <property type="match status" value="1"/>
</dbReference>
<feature type="domain" description="DUF1508" evidence="1">
    <location>
        <begin position="14"/>
        <end position="56"/>
    </location>
</feature>
<dbReference type="RefSeq" id="WP_386706878.1">
    <property type="nucleotide sequence ID" value="NZ_JBHXIJ010000002.1"/>
</dbReference>
<organism evidence="2 3">
    <name type="scientific">Streptomyces albidochromogenes</name>
    <dbReference type="NCBI Taxonomy" id="329524"/>
    <lineage>
        <taxon>Bacteria</taxon>
        <taxon>Bacillati</taxon>
        <taxon>Actinomycetota</taxon>
        <taxon>Actinomycetes</taxon>
        <taxon>Kitasatosporales</taxon>
        <taxon>Streptomycetaceae</taxon>
        <taxon>Streptomyces</taxon>
    </lineage>
</organism>
<reference evidence="2 3" key="1">
    <citation type="submission" date="2024-09" db="EMBL/GenBank/DDBJ databases">
        <title>The Natural Products Discovery Center: Release of the First 8490 Sequenced Strains for Exploring Actinobacteria Biosynthetic Diversity.</title>
        <authorList>
            <person name="Kalkreuter E."/>
            <person name="Kautsar S.A."/>
            <person name="Yang D."/>
            <person name="Bader C.D."/>
            <person name="Teijaro C.N."/>
            <person name="Fluegel L."/>
            <person name="Davis C.M."/>
            <person name="Simpson J.R."/>
            <person name="Lauterbach L."/>
            <person name="Steele A.D."/>
            <person name="Gui C."/>
            <person name="Meng S."/>
            <person name="Li G."/>
            <person name="Viehrig K."/>
            <person name="Ye F."/>
            <person name="Su P."/>
            <person name="Kiefer A.F."/>
            <person name="Nichols A."/>
            <person name="Cepeda A.J."/>
            <person name="Yan W."/>
            <person name="Fan B."/>
            <person name="Jiang Y."/>
            <person name="Adhikari A."/>
            <person name="Zheng C.-J."/>
            <person name="Schuster L."/>
            <person name="Cowan T.M."/>
            <person name="Smanski M.J."/>
            <person name="Chevrette M.G."/>
            <person name="De Carvalho L.P.S."/>
            <person name="Shen B."/>
        </authorList>
    </citation>
    <scope>NUCLEOTIDE SEQUENCE [LARGE SCALE GENOMIC DNA]</scope>
    <source>
        <strain evidence="2 3">NPDC058348</strain>
    </source>
</reference>
<dbReference type="InterPro" id="IPR051141">
    <property type="entry name" value="UPF0339_domain"/>
</dbReference>
<accession>A0ABW6FEX3</accession>
<proteinExistence type="predicted"/>
<gene>
    <name evidence="2" type="ORF">ACFWJN_00585</name>
</gene>